<organism evidence="2 3">
    <name type="scientific">Pararhizobium antarcticum</name>
    <dbReference type="NCBI Taxonomy" id="1798805"/>
    <lineage>
        <taxon>Bacteria</taxon>
        <taxon>Pseudomonadati</taxon>
        <taxon>Pseudomonadota</taxon>
        <taxon>Alphaproteobacteria</taxon>
        <taxon>Hyphomicrobiales</taxon>
        <taxon>Rhizobiaceae</taxon>
        <taxon>Rhizobium/Agrobacterium group</taxon>
        <taxon>Pararhizobium</taxon>
    </lineage>
</organism>
<keyword evidence="3" id="KW-1185">Reference proteome</keyword>
<dbReference type="Gene3D" id="3.40.50.1010">
    <property type="entry name" value="5'-nuclease"/>
    <property type="match status" value="1"/>
</dbReference>
<protein>
    <recommendedName>
        <fullName evidence="1">NYN domain-containing protein</fullName>
    </recommendedName>
</protein>
<dbReference type="InterPro" id="IPR021139">
    <property type="entry name" value="NYN"/>
</dbReference>
<proteinExistence type="predicted"/>
<dbReference type="EMBL" id="LSRP01000107">
    <property type="protein sequence ID" value="OJF93429.1"/>
    <property type="molecule type" value="Genomic_DNA"/>
</dbReference>
<comment type="caution">
    <text evidence="2">The sequence shown here is derived from an EMBL/GenBank/DDBJ whole genome shotgun (WGS) entry which is preliminary data.</text>
</comment>
<dbReference type="Gene3D" id="3.30.420.610">
    <property type="entry name" value="LOTUS domain-like"/>
    <property type="match status" value="1"/>
</dbReference>
<dbReference type="InterPro" id="IPR041966">
    <property type="entry name" value="LOTUS-like"/>
</dbReference>
<dbReference type="OrthoDB" id="9783963at2"/>
<gene>
    <name evidence="2" type="ORF">AX760_05360</name>
</gene>
<dbReference type="PANTHER" id="PTHR35811">
    <property type="entry name" value="SLR1870 PROTEIN"/>
    <property type="match status" value="1"/>
</dbReference>
<reference evidence="2 3" key="1">
    <citation type="submission" date="2016-02" db="EMBL/GenBank/DDBJ databases">
        <title>Genome sequencing of a beta-galactosidase producing bacteria Rhizobium sp. 59.</title>
        <authorList>
            <person name="Wang D."/>
            <person name="Kot W."/>
            <person name="Qin Y."/>
            <person name="Hansen L."/>
            <person name="Naqvi K."/>
            <person name="Rensing C."/>
        </authorList>
    </citation>
    <scope>NUCLEOTIDE SEQUENCE [LARGE SCALE GENOMIC DNA]</scope>
    <source>
        <strain evidence="2 3">59</strain>
    </source>
</reference>
<evidence type="ECO:0000313" key="2">
    <source>
        <dbReference type="EMBL" id="OJF93429.1"/>
    </source>
</evidence>
<dbReference type="GO" id="GO:0004540">
    <property type="term" value="F:RNA nuclease activity"/>
    <property type="evidence" value="ECO:0007669"/>
    <property type="project" value="InterPro"/>
</dbReference>
<accession>A0A657LQ61</accession>
<dbReference type="RefSeq" id="WP_071834566.1">
    <property type="nucleotide sequence ID" value="NZ_LSRP01000107.1"/>
</dbReference>
<feature type="domain" description="NYN" evidence="1">
    <location>
        <begin position="7"/>
        <end position="140"/>
    </location>
</feature>
<evidence type="ECO:0000259" key="1">
    <source>
        <dbReference type="Pfam" id="PF01936"/>
    </source>
</evidence>
<dbReference type="AlphaFoldDB" id="A0A657LQ61"/>
<evidence type="ECO:0000313" key="3">
    <source>
        <dbReference type="Proteomes" id="UP000182661"/>
    </source>
</evidence>
<dbReference type="Proteomes" id="UP000182661">
    <property type="component" value="Unassembled WGS sequence"/>
</dbReference>
<name>A0A657LQ61_9HYPH</name>
<sequence>MEREKNRVAVLIDAENVSHLHAKPIFDDIEMLGPTVVRRAYGNFASGHGKGWFCCQGKFALDLVQVGGLSSRKNASDIRMAIDAIELLRSADVDHFCLASGDSDFTPLAVYLRAAGKSVTGYGGQNAADCLREACNRFVNLMPAKPERTASPAPSVAASAVKVVAVPGQFKSLVFGVSGRMSADTGGWFAVSVLASNLRLNDPTFSVKTFGCATLGKALKQLPGLCFEQRKNGLFYKFQNASAPSPSPKTHHLSVVSTSSIPILRA</sequence>
<dbReference type="CDD" id="cd11297">
    <property type="entry name" value="PIN_LabA-like_N_1"/>
    <property type="match status" value="1"/>
</dbReference>
<dbReference type="PANTHER" id="PTHR35811:SF1">
    <property type="entry name" value="HTH OST-TYPE DOMAIN-CONTAINING PROTEIN"/>
    <property type="match status" value="1"/>
</dbReference>
<dbReference type="Pfam" id="PF01936">
    <property type="entry name" value="NYN"/>
    <property type="match status" value="1"/>
</dbReference>